<keyword evidence="4" id="KW-1185">Reference proteome</keyword>
<feature type="compositionally biased region" description="Basic and acidic residues" evidence="2">
    <location>
        <begin position="214"/>
        <end position="224"/>
    </location>
</feature>
<evidence type="ECO:0000256" key="2">
    <source>
        <dbReference type="SAM" id="MobiDB-lite"/>
    </source>
</evidence>
<evidence type="ECO:0000313" key="4">
    <source>
        <dbReference type="Proteomes" id="UP000075901"/>
    </source>
</evidence>
<feature type="compositionally biased region" description="Polar residues" evidence="2">
    <location>
        <begin position="227"/>
        <end position="248"/>
    </location>
</feature>
<proteinExistence type="predicted"/>
<organism evidence="3 4">
    <name type="scientific">Anopheles maculatus</name>
    <dbReference type="NCBI Taxonomy" id="74869"/>
    <lineage>
        <taxon>Eukaryota</taxon>
        <taxon>Metazoa</taxon>
        <taxon>Ecdysozoa</taxon>
        <taxon>Arthropoda</taxon>
        <taxon>Hexapoda</taxon>
        <taxon>Insecta</taxon>
        <taxon>Pterygota</taxon>
        <taxon>Neoptera</taxon>
        <taxon>Endopterygota</taxon>
        <taxon>Diptera</taxon>
        <taxon>Nematocera</taxon>
        <taxon>Culicoidea</taxon>
        <taxon>Culicidae</taxon>
        <taxon>Anophelinae</taxon>
        <taxon>Anopheles</taxon>
        <taxon>Anopheles maculatus group</taxon>
    </lineage>
</organism>
<reference evidence="4" key="1">
    <citation type="submission" date="2013-09" db="EMBL/GenBank/DDBJ databases">
        <title>The Genome Sequence of Anopheles maculatus species B.</title>
        <authorList>
            <consortium name="The Broad Institute Genomics Platform"/>
            <person name="Neafsey D.E."/>
            <person name="Besansky N."/>
            <person name="Howell P."/>
            <person name="Walton C."/>
            <person name="Young S.K."/>
            <person name="Zeng Q."/>
            <person name="Gargeya S."/>
            <person name="Fitzgerald M."/>
            <person name="Haas B."/>
            <person name="Abouelleil A."/>
            <person name="Allen A.W."/>
            <person name="Alvarado L."/>
            <person name="Arachchi H.M."/>
            <person name="Berlin A.M."/>
            <person name="Chapman S.B."/>
            <person name="Gainer-Dewar J."/>
            <person name="Goldberg J."/>
            <person name="Griggs A."/>
            <person name="Gujja S."/>
            <person name="Hansen M."/>
            <person name="Howarth C."/>
            <person name="Imamovic A."/>
            <person name="Ireland A."/>
            <person name="Larimer J."/>
            <person name="McCowan C."/>
            <person name="Murphy C."/>
            <person name="Pearson M."/>
            <person name="Poon T.W."/>
            <person name="Priest M."/>
            <person name="Roberts A."/>
            <person name="Saif S."/>
            <person name="Shea T."/>
            <person name="Sisk P."/>
            <person name="Sykes S."/>
            <person name="Wortman J."/>
            <person name="Nusbaum C."/>
            <person name="Birren B."/>
        </authorList>
    </citation>
    <scope>NUCLEOTIDE SEQUENCE [LARGE SCALE GENOMIC DNA]</scope>
    <source>
        <strain evidence="4">maculatus3</strain>
    </source>
</reference>
<sequence length="408" mass="46954">MICNDRPYLQMKYEFRDKHYRNNLNILFKEKFANLYDTCIYVEISDQGHAIFDKVENLGRTIQRLSKEIEHLKCDKVNVAIEPDKPKISSRKASEIEEYHPEPVRKSAKHTDEEYVPVTRNGTSPGVRRTYKPSKIVDGGNPVCSAEHDPYTPPGTIDTPIKISYTPTSSPQNKLDVRKTPTGKPVKVEKSLFGSDDDEEYDPTNSKVPAEQQQTKDDSGKDMFSDCDQQNSPNEGASYKQQKPSPDQCSKPPTYMASKREVLPRSSKQNLRGLMAESPEEKETRKAKVQKKSISTAKQEEESINALLQLKKVIRKKTVQRKEASLKKPSKLDKISEMATEMKRMSKVEVLDCVSLSKQEILDTFNQYKQDLYRIFLRYKDQTERQWKTSSELCYFTDIGNILDDEQK</sequence>
<name>A0A182SEG8_9DIPT</name>
<protein>
    <submittedName>
        <fullName evidence="3">Uncharacterized protein</fullName>
    </submittedName>
</protein>
<feature type="region of interest" description="Disordered" evidence="2">
    <location>
        <begin position="98"/>
        <end position="294"/>
    </location>
</feature>
<evidence type="ECO:0000256" key="1">
    <source>
        <dbReference type="SAM" id="Coils"/>
    </source>
</evidence>
<dbReference type="AlphaFoldDB" id="A0A182SEG8"/>
<feature type="compositionally biased region" description="Basic and acidic residues" evidence="2">
    <location>
        <begin position="98"/>
        <end position="113"/>
    </location>
</feature>
<feature type="coiled-coil region" evidence="1">
    <location>
        <begin position="55"/>
        <end position="82"/>
    </location>
</feature>
<reference evidence="3" key="2">
    <citation type="submission" date="2020-05" db="UniProtKB">
        <authorList>
            <consortium name="EnsemblMetazoa"/>
        </authorList>
    </citation>
    <scope>IDENTIFICATION</scope>
    <source>
        <strain evidence="3">maculatus3</strain>
    </source>
</reference>
<accession>A0A182SEG8</accession>
<evidence type="ECO:0000313" key="3">
    <source>
        <dbReference type="EnsemblMetazoa" id="AMAM005148-PA"/>
    </source>
</evidence>
<dbReference type="EnsemblMetazoa" id="AMAM005148-RA">
    <property type="protein sequence ID" value="AMAM005148-PA"/>
    <property type="gene ID" value="AMAM005148"/>
</dbReference>
<keyword evidence="1" id="KW-0175">Coiled coil</keyword>
<dbReference type="Proteomes" id="UP000075901">
    <property type="component" value="Unassembled WGS sequence"/>
</dbReference>
<feature type="compositionally biased region" description="Polar residues" evidence="2">
    <location>
        <begin position="203"/>
        <end position="213"/>
    </location>
</feature>
<dbReference type="VEuPathDB" id="VectorBase:AMAM005148"/>